<proteinExistence type="predicted"/>
<protein>
    <recommendedName>
        <fullName evidence="4">TAR DNA-binding protein 43 N-terminal domain-containing protein</fullName>
    </recommendedName>
</protein>
<dbReference type="Proteomes" id="UP000887575">
    <property type="component" value="Unassembled WGS sequence"/>
</dbReference>
<evidence type="ECO:0000313" key="3">
    <source>
        <dbReference type="WBParaSite" id="MBELARI_LOCUS18677"/>
    </source>
</evidence>
<evidence type="ECO:0000256" key="1">
    <source>
        <dbReference type="SAM" id="MobiDB-lite"/>
    </source>
</evidence>
<evidence type="ECO:0000313" key="2">
    <source>
        <dbReference type="Proteomes" id="UP000887575"/>
    </source>
</evidence>
<feature type="compositionally biased region" description="Basic and acidic residues" evidence="1">
    <location>
        <begin position="215"/>
        <end position="235"/>
    </location>
</feature>
<dbReference type="AlphaFoldDB" id="A0AAF3EY94"/>
<feature type="region of interest" description="Disordered" evidence="1">
    <location>
        <begin position="215"/>
        <end position="241"/>
    </location>
</feature>
<evidence type="ECO:0008006" key="4">
    <source>
        <dbReference type="Google" id="ProtNLM"/>
    </source>
</evidence>
<dbReference type="WBParaSite" id="MBELARI_LOCUS18677">
    <property type="protein sequence ID" value="MBELARI_LOCUS18677"/>
    <property type="gene ID" value="MBELARI_LOCUS18677"/>
</dbReference>
<sequence>MLDKDVAFKLSDNQITESSIKHAFLLPPDAIVKLSYQENGQQIDCRMNETGTTFLLPDGWSSMQFHVESDQAPSRPSTPADQVKNNAPVYVPIDTGDLILQLEKYFFYEEIGDNKACFTVLSSHYAISFNHGPHQTWRSSPDEKQTSVTICNQEGQKFETKVVECDAEIDFIVVHSDVPLVSKPPIIEFPKKLERYILLGYPEINLKCAAKPRAPEAMRSQSERKVHDKSEESLRCFKSLK</sequence>
<keyword evidence="2" id="KW-1185">Reference proteome</keyword>
<reference evidence="3" key="1">
    <citation type="submission" date="2024-02" db="UniProtKB">
        <authorList>
            <consortium name="WormBaseParasite"/>
        </authorList>
    </citation>
    <scope>IDENTIFICATION</scope>
</reference>
<accession>A0AAF3EY94</accession>
<organism evidence="2 3">
    <name type="scientific">Mesorhabditis belari</name>
    <dbReference type="NCBI Taxonomy" id="2138241"/>
    <lineage>
        <taxon>Eukaryota</taxon>
        <taxon>Metazoa</taxon>
        <taxon>Ecdysozoa</taxon>
        <taxon>Nematoda</taxon>
        <taxon>Chromadorea</taxon>
        <taxon>Rhabditida</taxon>
        <taxon>Rhabditina</taxon>
        <taxon>Rhabditomorpha</taxon>
        <taxon>Rhabditoidea</taxon>
        <taxon>Rhabditidae</taxon>
        <taxon>Mesorhabditinae</taxon>
        <taxon>Mesorhabditis</taxon>
    </lineage>
</organism>
<name>A0AAF3EY94_9BILA</name>